<dbReference type="Proteomes" id="UP000240739">
    <property type="component" value="Unassembled WGS sequence"/>
</dbReference>
<dbReference type="Gene3D" id="1.10.1470.10">
    <property type="entry name" value="YjbJ"/>
    <property type="match status" value="1"/>
</dbReference>
<dbReference type="InterPro" id="IPR036629">
    <property type="entry name" value="YjbJ_sf"/>
</dbReference>
<comment type="caution">
    <text evidence="4">The sequence shown here is derived from an EMBL/GenBank/DDBJ whole genome shotgun (WGS) entry which is preliminary data.</text>
</comment>
<dbReference type="Pfam" id="PF05532">
    <property type="entry name" value="CsbD"/>
    <property type="match status" value="1"/>
</dbReference>
<dbReference type="OrthoDB" id="2143260at2"/>
<evidence type="ECO:0000256" key="1">
    <source>
        <dbReference type="ARBA" id="ARBA00009129"/>
    </source>
</evidence>
<dbReference type="InterPro" id="IPR008462">
    <property type="entry name" value="CsbD"/>
</dbReference>
<protein>
    <submittedName>
        <fullName evidence="4">CsbD family protein</fullName>
    </submittedName>
</protein>
<proteinExistence type="inferred from homology"/>
<feature type="region of interest" description="Disordered" evidence="2">
    <location>
        <begin position="1"/>
        <end position="27"/>
    </location>
</feature>
<gene>
    <name evidence="4" type="ORF">C7Y72_20740</name>
</gene>
<name>A0A2T4UCV7_9ACTN</name>
<evidence type="ECO:0000256" key="2">
    <source>
        <dbReference type="SAM" id="MobiDB-lite"/>
    </source>
</evidence>
<reference evidence="4 5" key="1">
    <citation type="submission" date="2018-03" db="EMBL/GenBank/DDBJ databases">
        <title>Aquarubrobacter algicola gen. nov., sp. nov., a novel actinobacterium isolated from shallow eutrophic lake during the end of cyanobacterial harmful algal blooms.</title>
        <authorList>
            <person name="Chun S.J."/>
        </authorList>
    </citation>
    <scope>NUCLEOTIDE SEQUENCE [LARGE SCALE GENOMIC DNA]</scope>
    <source>
        <strain evidence="4 5">Seoho-28</strain>
    </source>
</reference>
<dbReference type="AlphaFoldDB" id="A0A2T4UCV7"/>
<comment type="similarity">
    <text evidence="1">Belongs to the UPF0337 (CsbD) family.</text>
</comment>
<dbReference type="SUPFAM" id="SSF69047">
    <property type="entry name" value="Hypothetical protein YjbJ"/>
    <property type="match status" value="1"/>
</dbReference>
<dbReference type="RefSeq" id="WP_107571102.1">
    <property type="nucleotide sequence ID" value="NZ_PYYB01000004.1"/>
</dbReference>
<evidence type="ECO:0000259" key="3">
    <source>
        <dbReference type="Pfam" id="PF05532"/>
    </source>
</evidence>
<organism evidence="4 5">
    <name type="scientific">Paraconexibacter algicola</name>
    <dbReference type="NCBI Taxonomy" id="2133960"/>
    <lineage>
        <taxon>Bacteria</taxon>
        <taxon>Bacillati</taxon>
        <taxon>Actinomycetota</taxon>
        <taxon>Thermoleophilia</taxon>
        <taxon>Solirubrobacterales</taxon>
        <taxon>Paraconexibacteraceae</taxon>
        <taxon>Paraconexibacter</taxon>
    </lineage>
</organism>
<feature type="domain" description="CsbD-like" evidence="3">
    <location>
        <begin position="2"/>
        <end position="47"/>
    </location>
</feature>
<dbReference type="EMBL" id="PYYB01000004">
    <property type="protein sequence ID" value="PTL55001.1"/>
    <property type="molecule type" value="Genomic_DNA"/>
</dbReference>
<accession>A0A2T4UCV7</accession>
<evidence type="ECO:0000313" key="5">
    <source>
        <dbReference type="Proteomes" id="UP000240739"/>
    </source>
</evidence>
<sequence length="51" mass="5504">MTDLAGKAKETTGKLTGDDDLKREGQVDQAVDKVKETAEKVTDKVKDVLGK</sequence>
<evidence type="ECO:0000313" key="4">
    <source>
        <dbReference type="EMBL" id="PTL55001.1"/>
    </source>
</evidence>
<keyword evidence="5" id="KW-1185">Reference proteome</keyword>